<feature type="region of interest" description="Disordered" evidence="1">
    <location>
        <begin position="1"/>
        <end position="47"/>
    </location>
</feature>
<proteinExistence type="predicted"/>
<gene>
    <name evidence="2" type="ORF">BDP27DRAFT_1454633</name>
</gene>
<keyword evidence="3" id="KW-1185">Reference proteome</keyword>
<evidence type="ECO:0000313" key="2">
    <source>
        <dbReference type="EMBL" id="KAF9050946.1"/>
    </source>
</evidence>
<dbReference type="AlphaFoldDB" id="A0A9P5P793"/>
<dbReference type="Pfam" id="PF01161">
    <property type="entry name" value="PBP"/>
    <property type="match status" value="1"/>
</dbReference>
<protein>
    <submittedName>
        <fullName evidence="2">Phosphatidylethanolamine-binding protein</fullName>
    </submittedName>
</protein>
<dbReference type="InterPro" id="IPR035810">
    <property type="entry name" value="PEBP_euk"/>
</dbReference>
<reference evidence="2" key="1">
    <citation type="submission" date="2020-11" db="EMBL/GenBank/DDBJ databases">
        <authorList>
            <consortium name="DOE Joint Genome Institute"/>
            <person name="Ahrendt S."/>
            <person name="Riley R."/>
            <person name="Andreopoulos W."/>
            <person name="Labutti K."/>
            <person name="Pangilinan J."/>
            <person name="Ruiz-Duenas F.J."/>
            <person name="Barrasa J.M."/>
            <person name="Sanchez-Garcia M."/>
            <person name="Camarero S."/>
            <person name="Miyauchi S."/>
            <person name="Serrano A."/>
            <person name="Linde D."/>
            <person name="Babiker R."/>
            <person name="Drula E."/>
            <person name="Ayuso-Fernandez I."/>
            <person name="Pacheco R."/>
            <person name="Padilla G."/>
            <person name="Ferreira P."/>
            <person name="Barriuso J."/>
            <person name="Kellner H."/>
            <person name="Castanera R."/>
            <person name="Alfaro M."/>
            <person name="Ramirez L."/>
            <person name="Pisabarro A.G."/>
            <person name="Kuo A."/>
            <person name="Tritt A."/>
            <person name="Lipzen A."/>
            <person name="He G."/>
            <person name="Yan M."/>
            <person name="Ng V."/>
            <person name="Cullen D."/>
            <person name="Martin F."/>
            <person name="Rosso M.-N."/>
            <person name="Henrissat B."/>
            <person name="Hibbett D."/>
            <person name="Martinez A.T."/>
            <person name="Grigoriev I.V."/>
        </authorList>
    </citation>
    <scope>NUCLEOTIDE SEQUENCE</scope>
    <source>
        <strain evidence="2">AH 40177</strain>
    </source>
</reference>
<evidence type="ECO:0000313" key="3">
    <source>
        <dbReference type="Proteomes" id="UP000772434"/>
    </source>
</evidence>
<sequence>MPVYRTETPFASSGPETKRTLLAENKSAPPRKKPTKEEKAEAAKKREAVKNWKDSLVPWNKDANANAGFKWPAGTLGMYKSDAKSSYGLTEEDILTLPHESITGSSKSFFAHRQVKELAHHIRTSDMHFPHITRLLLLVASFVATNAQDTSLAEVKAAFEAVDLPEDIFITFDPTVLLEVTFPEPGAKDIILHAGIHVPQNKTAGPPSFAVNGNAGTGPFVVAVIDPDALTPQDPSEAEIRHFLGANFFTSRGDPQPLTNRTPAISNFLMPTPPAGSPPHRYTFLLFHQPAGFNQQTLVNSTTSIEHFNLSSFAEATGLGRPIGGTFMLTGPEPTT</sequence>
<dbReference type="EMBL" id="JADNRY010000460">
    <property type="protein sequence ID" value="KAF9050946.1"/>
    <property type="molecule type" value="Genomic_DNA"/>
</dbReference>
<dbReference type="PANTHER" id="PTHR11362">
    <property type="entry name" value="PHOSPHATIDYLETHANOLAMINE-BINDING PROTEIN"/>
    <property type="match status" value="1"/>
</dbReference>
<dbReference type="SUPFAM" id="SSF49777">
    <property type="entry name" value="PEBP-like"/>
    <property type="match status" value="1"/>
</dbReference>
<dbReference type="OrthoDB" id="2506647at2759"/>
<dbReference type="PANTHER" id="PTHR11362:SF82">
    <property type="entry name" value="PHOSPHATIDYLETHANOLAMINE-BINDING PROTEIN 4"/>
    <property type="match status" value="1"/>
</dbReference>
<evidence type="ECO:0000256" key="1">
    <source>
        <dbReference type="SAM" id="MobiDB-lite"/>
    </source>
</evidence>
<name>A0A9P5P793_9AGAR</name>
<dbReference type="Proteomes" id="UP000772434">
    <property type="component" value="Unassembled WGS sequence"/>
</dbReference>
<organism evidence="2 3">
    <name type="scientific">Rhodocollybia butyracea</name>
    <dbReference type="NCBI Taxonomy" id="206335"/>
    <lineage>
        <taxon>Eukaryota</taxon>
        <taxon>Fungi</taxon>
        <taxon>Dikarya</taxon>
        <taxon>Basidiomycota</taxon>
        <taxon>Agaricomycotina</taxon>
        <taxon>Agaricomycetes</taxon>
        <taxon>Agaricomycetidae</taxon>
        <taxon>Agaricales</taxon>
        <taxon>Marasmiineae</taxon>
        <taxon>Omphalotaceae</taxon>
        <taxon>Rhodocollybia</taxon>
    </lineage>
</organism>
<accession>A0A9P5P793</accession>
<comment type="caution">
    <text evidence="2">The sequence shown here is derived from an EMBL/GenBank/DDBJ whole genome shotgun (WGS) entry which is preliminary data.</text>
</comment>
<dbReference type="InterPro" id="IPR036610">
    <property type="entry name" value="PEBP-like_sf"/>
</dbReference>
<feature type="compositionally biased region" description="Basic and acidic residues" evidence="1">
    <location>
        <begin position="35"/>
        <end position="47"/>
    </location>
</feature>
<dbReference type="Gene3D" id="3.90.280.10">
    <property type="entry name" value="PEBP-like"/>
    <property type="match status" value="1"/>
</dbReference>
<dbReference type="CDD" id="cd00866">
    <property type="entry name" value="PEBP_euk"/>
    <property type="match status" value="1"/>
</dbReference>
<dbReference type="InterPro" id="IPR008914">
    <property type="entry name" value="PEBP"/>
</dbReference>